<name>I2GCH1_9BACT</name>
<proteinExistence type="predicted"/>
<dbReference type="OrthoDB" id="954548at2"/>
<gene>
    <name evidence="1" type="ORF">BN8_00528</name>
</gene>
<dbReference type="STRING" id="1185876.BN8_00528"/>
<dbReference type="NCBIfam" id="TIGR02548">
    <property type="entry name" value="casB_cse2"/>
    <property type="match status" value="1"/>
</dbReference>
<dbReference type="EMBL" id="CAIT01000004">
    <property type="protein sequence ID" value="CCH51595.1"/>
    <property type="molecule type" value="Genomic_DNA"/>
</dbReference>
<accession>I2GCH1</accession>
<protein>
    <recommendedName>
        <fullName evidence="3">CRISPR-associated protein, Cse2 family</fullName>
    </recommendedName>
</protein>
<reference evidence="1 2" key="1">
    <citation type="journal article" date="2012" name="J. Bacteriol.">
        <title>Genome Sequence of the Filamentous Bacterium Fibrisoma limi BUZ 3T.</title>
        <authorList>
            <person name="Filippini M."/>
            <person name="Qi W."/>
            <person name="Jaenicke S."/>
            <person name="Goesmann A."/>
            <person name="Smits T.H."/>
            <person name="Bagheri H.C."/>
        </authorList>
    </citation>
    <scope>NUCLEOTIDE SEQUENCE [LARGE SCALE GENOMIC DNA]</scope>
    <source>
        <strain evidence="2">BUZ 3T</strain>
    </source>
</reference>
<dbReference type="InterPro" id="IPR038287">
    <property type="entry name" value="Cse2_sf"/>
</dbReference>
<dbReference type="Gene3D" id="1.10.520.40">
    <property type="entry name" value="CRISPR-associated protein Cse2"/>
    <property type="match status" value="1"/>
</dbReference>
<comment type="caution">
    <text evidence="1">The sequence shown here is derived from an EMBL/GenBank/DDBJ whole genome shotgun (WGS) entry which is preliminary data.</text>
</comment>
<organism evidence="1 2">
    <name type="scientific">Fibrisoma limi BUZ 3</name>
    <dbReference type="NCBI Taxonomy" id="1185876"/>
    <lineage>
        <taxon>Bacteria</taxon>
        <taxon>Pseudomonadati</taxon>
        <taxon>Bacteroidota</taxon>
        <taxon>Cytophagia</taxon>
        <taxon>Cytophagales</taxon>
        <taxon>Spirosomataceae</taxon>
        <taxon>Fibrisoma</taxon>
    </lineage>
</organism>
<sequence>MNQLTDEQARDFIAFLETGRKRDGSRTDVRANLAELRRAAMNPLSDLRDIRILGDYLPYSSRPTPDDDWVYDAHRLTATLFALYATKFWGRDGQLELPRFGKNDKRRSLGASLRRLRNSLSVGQDSLDLRVSALLDTYRDDLAVPLRGMIQRIATGDKIPIDFARLLQDLIKWHSEETGRVWARDYWQAAVAETDKSETVFETNS</sequence>
<evidence type="ECO:0000313" key="1">
    <source>
        <dbReference type="EMBL" id="CCH51595.1"/>
    </source>
</evidence>
<dbReference type="Pfam" id="PF09485">
    <property type="entry name" value="CRISPR_Cse2"/>
    <property type="match status" value="1"/>
</dbReference>
<dbReference type="InterPro" id="IPR013382">
    <property type="entry name" value="CRISPR-assoc_prot_Cse2"/>
</dbReference>
<dbReference type="RefSeq" id="WP_009280181.1">
    <property type="nucleotide sequence ID" value="NZ_CAIT01000004.1"/>
</dbReference>
<dbReference type="Proteomes" id="UP000009309">
    <property type="component" value="Unassembled WGS sequence"/>
</dbReference>
<evidence type="ECO:0000313" key="2">
    <source>
        <dbReference type="Proteomes" id="UP000009309"/>
    </source>
</evidence>
<dbReference type="AlphaFoldDB" id="I2GCH1"/>
<keyword evidence="2" id="KW-1185">Reference proteome</keyword>
<dbReference type="eggNOG" id="ENOG5030KBN">
    <property type="taxonomic scope" value="Bacteria"/>
</dbReference>
<evidence type="ECO:0008006" key="3">
    <source>
        <dbReference type="Google" id="ProtNLM"/>
    </source>
</evidence>